<dbReference type="InterPro" id="IPR018511">
    <property type="entry name" value="Hemolysin-typ_Ca-bd_CS"/>
</dbReference>
<organism evidence="3 4">
    <name type="scientific">Caldimonas mangrovi</name>
    <dbReference type="NCBI Taxonomy" id="2944811"/>
    <lineage>
        <taxon>Bacteria</taxon>
        <taxon>Pseudomonadati</taxon>
        <taxon>Pseudomonadota</taxon>
        <taxon>Betaproteobacteria</taxon>
        <taxon>Burkholderiales</taxon>
        <taxon>Sphaerotilaceae</taxon>
        <taxon>Caldimonas</taxon>
    </lineage>
</organism>
<evidence type="ECO:0000259" key="2">
    <source>
        <dbReference type="PROSITE" id="PS51841"/>
    </source>
</evidence>
<dbReference type="NCBIfam" id="NF033681">
    <property type="entry name" value="ExeM_NucH_DNase"/>
    <property type="match status" value="1"/>
</dbReference>
<dbReference type="InterPro" id="IPR047971">
    <property type="entry name" value="ExeM-like"/>
</dbReference>
<dbReference type="EMBL" id="JAMKFE010000015">
    <property type="protein sequence ID" value="MCM5681905.1"/>
    <property type="molecule type" value="Genomic_DNA"/>
</dbReference>
<dbReference type="SUPFAM" id="SSF74853">
    <property type="entry name" value="Lamin A/C globular tail domain"/>
    <property type="match status" value="1"/>
</dbReference>
<dbReference type="PANTHER" id="PTHR42834">
    <property type="entry name" value="ENDONUCLEASE/EXONUCLEASE/PHOSPHATASE FAMILY PROTEIN (AFU_ORTHOLOGUE AFUA_3G09210)"/>
    <property type="match status" value="1"/>
</dbReference>
<dbReference type="SUPFAM" id="SSF56219">
    <property type="entry name" value="DNase I-like"/>
    <property type="match status" value="1"/>
</dbReference>
<dbReference type="PANTHER" id="PTHR42834:SF1">
    <property type="entry name" value="ENDONUCLEASE_EXONUCLEASE_PHOSPHATASE FAMILY PROTEIN (AFU_ORTHOLOGUE AFUA_3G09210)"/>
    <property type="match status" value="1"/>
</dbReference>
<dbReference type="RefSeq" id="WP_251780386.1">
    <property type="nucleotide sequence ID" value="NZ_JAMKFE010000015.1"/>
</dbReference>
<dbReference type="InterPro" id="IPR001322">
    <property type="entry name" value="Lamin_tail_dom"/>
</dbReference>
<dbReference type="Gene3D" id="2.60.40.1260">
    <property type="entry name" value="Lamin Tail domain"/>
    <property type="match status" value="1"/>
</dbReference>
<keyword evidence="4" id="KW-1185">Reference proteome</keyword>
<dbReference type="InterPro" id="IPR001343">
    <property type="entry name" value="Hemolysn_Ca-bd"/>
</dbReference>
<reference evidence="3" key="1">
    <citation type="submission" date="2022-05" db="EMBL/GenBank/DDBJ databases">
        <title>Schlegelella sp. nov., isolated from mangrove soil.</title>
        <authorList>
            <person name="Liu Y."/>
            <person name="Ge X."/>
            <person name="Liu W."/>
        </authorList>
    </citation>
    <scope>NUCLEOTIDE SEQUENCE</scope>
    <source>
        <strain evidence="3">S2-27</strain>
    </source>
</reference>
<dbReference type="InterPro" id="IPR036415">
    <property type="entry name" value="Lamin_tail_dom_sf"/>
</dbReference>
<feature type="chain" id="PRO_5047371433" evidence="1">
    <location>
        <begin position="21"/>
        <end position="1013"/>
    </location>
</feature>
<dbReference type="Gene3D" id="3.60.10.10">
    <property type="entry name" value="Endonuclease/exonuclease/phosphatase"/>
    <property type="match status" value="1"/>
</dbReference>
<sequence>MKPTPIFGSLLLAYGGLVSAQNVVISQVYGGGGNSGAPLTHDYVELFNAGSQPVSLAGWSVQYASAAGSTWSVTPLSSAVLQPGQYYLVQQAAGAGSGSALPAPDAAGGAAMSARSGKVALVSSGMALSGASPSGATLVDLVGYGGAGHFEGSSAAPALSNTTAALRTAAGCTDTQQNGIDFSSGVPAPRNSATAAAPCGGAVNAPIVASCPTLNMVAGTTRTVEATARDADGIVISADLAGPLPAGVRVADFSAATGPGGWAGLLLEVAGSTPQGSYPVPLSWRNNQGQTADCTVLLNVSSLTRIPTVQGTGATSPLVGATVTTEGVVTLLTNNGFFLQDATGDGNPATSDGLFVFTGTGAGAPRPAVGSLVRLTGRVSEFNTGASGNAVTSARPVTQLGSVSELTMVRSGVAVAPTPVALPASGGDALERYEGMLVTLPGPITVSQNYFLGRYGQLTMSVGGRLETPTNRLRPGPQAQALAEENARRSFLLDDATGAQNPTPIPYIGADNTVRAGDTVASLTGVLDYGLATSSNAGIASYKLHPSVVPSFTRNHPRSAMPETVGGNVRVASFNVLNYFTTFTDGTNADGQAGQGCTLGDSTAAGNCRGASNAQEFERQRRKIVEAMVAIDADVFGLMEIQNNGMTAAQNLVDALNARLGTTVYAVVPDPATGTGTDAIKVAMIYKPGRLSLAGSSVSDDDAVHNRPPLAQVFEAANGERFAVVVNHFKSKGCDGATGADADQGDLQGCWNALRVQQARALGEFIVAVQALGATEDVLVIGDLNAYAQEDPVVELTGRGYVDEIARHNGFGYSYVFDGAAGRLDHALASASLSPKVTRAIEWHINADEPSVIDYNLEFKPQDLYAPTAYRSSDHDPVVVGLNLVNTVHGSRRPERIAGTPGDDQITGGRGPDFIRGGGGNDVFVYRSLHDGVDVIDDFRPGDRIDLRSLLRQLGFGGGDAVAAGYVRLQRTGAGVLVMVDVNGVQRRMGQRPLLLLRGVKPSDLDVAGALLY</sequence>
<evidence type="ECO:0000256" key="1">
    <source>
        <dbReference type="SAM" id="SignalP"/>
    </source>
</evidence>
<dbReference type="Pfam" id="PF00353">
    <property type="entry name" value="HemolysinCabind"/>
    <property type="match status" value="1"/>
</dbReference>
<proteinExistence type="predicted"/>
<dbReference type="Pfam" id="PF00932">
    <property type="entry name" value="LTD"/>
    <property type="match status" value="1"/>
</dbReference>
<feature type="domain" description="LTD" evidence="2">
    <location>
        <begin position="16"/>
        <end position="146"/>
    </location>
</feature>
<dbReference type="CDD" id="cd10283">
    <property type="entry name" value="MnuA_DNase1-like"/>
    <property type="match status" value="1"/>
</dbReference>
<dbReference type="GO" id="GO:0004519">
    <property type="term" value="F:endonuclease activity"/>
    <property type="evidence" value="ECO:0007669"/>
    <property type="project" value="UniProtKB-KW"/>
</dbReference>
<dbReference type="Proteomes" id="UP001165541">
    <property type="component" value="Unassembled WGS sequence"/>
</dbReference>
<accession>A0ABT0YT37</accession>
<keyword evidence="3" id="KW-0540">Nuclease</keyword>
<dbReference type="InterPro" id="IPR011049">
    <property type="entry name" value="Serralysin-like_metalloprot_C"/>
</dbReference>
<keyword evidence="1" id="KW-0732">Signal</keyword>
<dbReference type="PROSITE" id="PS51841">
    <property type="entry name" value="LTD"/>
    <property type="match status" value="1"/>
</dbReference>
<dbReference type="InterPro" id="IPR036691">
    <property type="entry name" value="Endo/exonu/phosph_ase_sf"/>
</dbReference>
<feature type="signal peptide" evidence="1">
    <location>
        <begin position="1"/>
        <end position="20"/>
    </location>
</feature>
<evidence type="ECO:0000313" key="4">
    <source>
        <dbReference type="Proteomes" id="UP001165541"/>
    </source>
</evidence>
<protein>
    <submittedName>
        <fullName evidence="3">ExeM/NucH family extracellular endonuclease</fullName>
    </submittedName>
</protein>
<evidence type="ECO:0000313" key="3">
    <source>
        <dbReference type="EMBL" id="MCM5681905.1"/>
    </source>
</evidence>
<comment type="caution">
    <text evidence="3">The sequence shown here is derived from an EMBL/GenBank/DDBJ whole genome shotgun (WGS) entry which is preliminary data.</text>
</comment>
<name>A0ABT0YT37_9BURK</name>
<dbReference type="Pfam" id="PF03372">
    <property type="entry name" value="Exo_endo_phos"/>
    <property type="match status" value="1"/>
</dbReference>
<dbReference type="InterPro" id="IPR005135">
    <property type="entry name" value="Endo/exonuclease/phosphatase"/>
</dbReference>
<dbReference type="SUPFAM" id="SSF51120">
    <property type="entry name" value="beta-Roll"/>
    <property type="match status" value="1"/>
</dbReference>
<dbReference type="CDD" id="cd04486">
    <property type="entry name" value="YhcR_OBF_like"/>
    <property type="match status" value="1"/>
</dbReference>
<keyword evidence="3" id="KW-0378">Hydrolase</keyword>
<keyword evidence="3" id="KW-0255">Endonuclease</keyword>
<dbReference type="PROSITE" id="PS00330">
    <property type="entry name" value="HEMOLYSIN_CALCIUM"/>
    <property type="match status" value="1"/>
</dbReference>
<gene>
    <name evidence="3" type="ORF">M8A51_20445</name>
</gene>